<accession>A0A392V7Z5</accession>
<proteinExistence type="predicted"/>
<organism evidence="1 2">
    <name type="scientific">Trifolium medium</name>
    <dbReference type="NCBI Taxonomy" id="97028"/>
    <lineage>
        <taxon>Eukaryota</taxon>
        <taxon>Viridiplantae</taxon>
        <taxon>Streptophyta</taxon>
        <taxon>Embryophyta</taxon>
        <taxon>Tracheophyta</taxon>
        <taxon>Spermatophyta</taxon>
        <taxon>Magnoliopsida</taxon>
        <taxon>eudicotyledons</taxon>
        <taxon>Gunneridae</taxon>
        <taxon>Pentapetalae</taxon>
        <taxon>rosids</taxon>
        <taxon>fabids</taxon>
        <taxon>Fabales</taxon>
        <taxon>Fabaceae</taxon>
        <taxon>Papilionoideae</taxon>
        <taxon>50 kb inversion clade</taxon>
        <taxon>NPAAA clade</taxon>
        <taxon>Hologalegina</taxon>
        <taxon>IRL clade</taxon>
        <taxon>Trifolieae</taxon>
        <taxon>Trifolium</taxon>
    </lineage>
</organism>
<feature type="non-terminal residue" evidence="1">
    <location>
        <position position="1"/>
    </location>
</feature>
<reference evidence="1 2" key="1">
    <citation type="journal article" date="2018" name="Front. Plant Sci.">
        <title>Red Clover (Trifolium pratense) and Zigzag Clover (T. medium) - A Picture of Genomic Similarities and Differences.</title>
        <authorList>
            <person name="Dluhosova J."/>
            <person name="Istvanek J."/>
            <person name="Nedelnik J."/>
            <person name="Repkova J."/>
        </authorList>
    </citation>
    <scope>NUCLEOTIDE SEQUENCE [LARGE SCALE GENOMIC DNA]</scope>
    <source>
        <strain evidence="2">cv. 10/8</strain>
        <tissue evidence="1">Leaf</tissue>
    </source>
</reference>
<evidence type="ECO:0000313" key="2">
    <source>
        <dbReference type="Proteomes" id="UP000265520"/>
    </source>
</evidence>
<protein>
    <submittedName>
        <fullName evidence="1">Uncharacterized protein</fullName>
    </submittedName>
</protein>
<dbReference type="EMBL" id="LXQA011070097">
    <property type="protein sequence ID" value="MCI83563.1"/>
    <property type="molecule type" value="Genomic_DNA"/>
</dbReference>
<keyword evidence="2" id="KW-1185">Reference proteome</keyword>
<name>A0A392V7Z5_9FABA</name>
<dbReference type="AlphaFoldDB" id="A0A392V7Z5"/>
<evidence type="ECO:0000313" key="1">
    <source>
        <dbReference type="EMBL" id="MCI83563.1"/>
    </source>
</evidence>
<dbReference type="Proteomes" id="UP000265520">
    <property type="component" value="Unassembled WGS sequence"/>
</dbReference>
<sequence length="59" mass="6393">FGNGGIDILPSSGSLTIMLANSLTLVRRFLKLALLSCSHELPLLLALALLLHFSWNCNL</sequence>
<comment type="caution">
    <text evidence="1">The sequence shown here is derived from an EMBL/GenBank/DDBJ whole genome shotgun (WGS) entry which is preliminary data.</text>
</comment>